<dbReference type="NCBIfam" id="NF006045">
    <property type="entry name" value="PRK08190.1"/>
    <property type="match status" value="1"/>
</dbReference>
<dbReference type="InterPro" id="IPR050500">
    <property type="entry name" value="Phos_Acetyltrans/Butyryltrans"/>
</dbReference>
<dbReference type="Gene3D" id="3.40.718.10">
    <property type="entry name" value="Isopropylmalate Dehydrogenase"/>
    <property type="match status" value="1"/>
</dbReference>
<accession>A0ABV7B452</accession>
<evidence type="ECO:0000259" key="4">
    <source>
        <dbReference type="Pfam" id="PF01575"/>
    </source>
</evidence>
<evidence type="ECO:0000313" key="5">
    <source>
        <dbReference type="EMBL" id="MFC2991965.1"/>
    </source>
</evidence>
<dbReference type="RefSeq" id="WP_379757306.1">
    <property type="nucleotide sequence ID" value="NZ_JBHRSQ010000010.1"/>
</dbReference>
<keyword evidence="2" id="KW-0012">Acyltransferase</keyword>
<sequence>MDDHNDDRYIENRTFDEIQVGDEAHLEKRLTLDDIKLFAIMSGDVNPAHVDDDFARSSRFQEVIAHGMWGGALISTVLGTQLPGPGTIYLGQTLSFRAPVALGDVLKVSVRVTAKDEARSQITLDCHCENQKGKAVIEGEARVMAPTEKIRRPRTVMPTVRLAERGRLHEILSAADHPPAITVAVVHPVDDVSLTGAVAAAHQGLIIPLLVGPEAKIRATADSAQLDISEFEVIDVPHSHAAAERAVALVREGRAEAIMKGALHTDELMHEVLKRDGGLRTERCISHVMAFDVPTYPRPLFITDAAINISPSLDQKHDIICNAIELAHALGNHDPKVAILSAVETITPKIPSTLDAAALCKMADRGQIKGGTLDGPLAFDNAISVSAARTKGIDSPVAGRADILVAPDLESANMLMKQLTYLADATGAGLVLGARVPIILTSRADEAITRMASCALALLVADYQKLKGLPVPEQGV</sequence>
<evidence type="ECO:0000313" key="6">
    <source>
        <dbReference type="Proteomes" id="UP001595386"/>
    </source>
</evidence>
<evidence type="ECO:0000259" key="3">
    <source>
        <dbReference type="Pfam" id="PF01515"/>
    </source>
</evidence>
<protein>
    <submittedName>
        <fullName evidence="5">Bifunctional enoyl-CoA hydratase/phosphate acetyltransferase</fullName>
    </submittedName>
</protein>
<proteinExistence type="predicted"/>
<dbReference type="Pfam" id="PF01575">
    <property type="entry name" value="MaoC_dehydratas"/>
    <property type="match status" value="1"/>
</dbReference>
<organism evidence="5 6">
    <name type="scientific">Halomonas tibetensis</name>
    <dbReference type="NCBI Taxonomy" id="2259590"/>
    <lineage>
        <taxon>Bacteria</taxon>
        <taxon>Pseudomonadati</taxon>
        <taxon>Pseudomonadota</taxon>
        <taxon>Gammaproteobacteria</taxon>
        <taxon>Oceanospirillales</taxon>
        <taxon>Halomonadaceae</taxon>
        <taxon>Halomonas</taxon>
    </lineage>
</organism>
<name>A0ABV7B452_9GAMM</name>
<dbReference type="PANTHER" id="PTHR43356:SF2">
    <property type="entry name" value="PHOSPHATE ACETYLTRANSFERASE"/>
    <property type="match status" value="1"/>
</dbReference>
<dbReference type="InterPro" id="IPR002539">
    <property type="entry name" value="MaoC-like_dom"/>
</dbReference>
<dbReference type="InterPro" id="IPR002505">
    <property type="entry name" value="PTA_PTB"/>
</dbReference>
<feature type="domain" description="MaoC-like" evidence="4">
    <location>
        <begin position="26"/>
        <end position="121"/>
    </location>
</feature>
<evidence type="ECO:0000256" key="2">
    <source>
        <dbReference type="ARBA" id="ARBA00023315"/>
    </source>
</evidence>
<dbReference type="Gene3D" id="3.10.129.10">
    <property type="entry name" value="Hotdog Thioesterase"/>
    <property type="match status" value="1"/>
</dbReference>
<dbReference type="Proteomes" id="UP001595386">
    <property type="component" value="Unassembled WGS sequence"/>
</dbReference>
<keyword evidence="6" id="KW-1185">Reference proteome</keyword>
<dbReference type="PANTHER" id="PTHR43356">
    <property type="entry name" value="PHOSPHATE ACETYLTRANSFERASE"/>
    <property type="match status" value="1"/>
</dbReference>
<dbReference type="NCBIfam" id="NF008852">
    <property type="entry name" value="PRK11890.1"/>
    <property type="match status" value="1"/>
</dbReference>
<reference evidence="6" key="1">
    <citation type="journal article" date="2019" name="Int. J. Syst. Evol. Microbiol.">
        <title>The Global Catalogue of Microorganisms (GCM) 10K type strain sequencing project: providing services to taxonomists for standard genome sequencing and annotation.</title>
        <authorList>
            <consortium name="The Broad Institute Genomics Platform"/>
            <consortium name="The Broad Institute Genome Sequencing Center for Infectious Disease"/>
            <person name="Wu L."/>
            <person name="Ma J."/>
        </authorList>
    </citation>
    <scope>NUCLEOTIDE SEQUENCE [LARGE SCALE GENOMIC DNA]</scope>
    <source>
        <strain evidence="6">KCTC 52660</strain>
    </source>
</reference>
<evidence type="ECO:0000256" key="1">
    <source>
        <dbReference type="ARBA" id="ARBA00022679"/>
    </source>
</evidence>
<dbReference type="SUPFAM" id="SSF54637">
    <property type="entry name" value="Thioesterase/thiol ester dehydrase-isomerase"/>
    <property type="match status" value="1"/>
</dbReference>
<comment type="caution">
    <text evidence="5">The sequence shown here is derived from an EMBL/GenBank/DDBJ whole genome shotgun (WGS) entry which is preliminary data.</text>
</comment>
<keyword evidence="1" id="KW-0808">Transferase</keyword>
<dbReference type="Pfam" id="PF01515">
    <property type="entry name" value="PTA_PTB"/>
    <property type="match status" value="1"/>
</dbReference>
<dbReference type="SUPFAM" id="SSF53659">
    <property type="entry name" value="Isocitrate/Isopropylmalate dehydrogenase-like"/>
    <property type="match status" value="1"/>
</dbReference>
<feature type="domain" description="Phosphate acetyl/butaryl transferase" evidence="3">
    <location>
        <begin position="245"/>
        <end position="457"/>
    </location>
</feature>
<dbReference type="InterPro" id="IPR029069">
    <property type="entry name" value="HotDog_dom_sf"/>
</dbReference>
<gene>
    <name evidence="5" type="ORF">ACFODV_07950</name>
</gene>
<dbReference type="EMBL" id="JBHRSQ010000010">
    <property type="protein sequence ID" value="MFC2991965.1"/>
    <property type="molecule type" value="Genomic_DNA"/>
</dbReference>
<dbReference type="CDD" id="cd03449">
    <property type="entry name" value="R_hydratase"/>
    <property type="match status" value="1"/>
</dbReference>